<organism evidence="2 3">
    <name type="scientific">Thyridium curvatum</name>
    <dbReference type="NCBI Taxonomy" id="1093900"/>
    <lineage>
        <taxon>Eukaryota</taxon>
        <taxon>Fungi</taxon>
        <taxon>Dikarya</taxon>
        <taxon>Ascomycota</taxon>
        <taxon>Pezizomycotina</taxon>
        <taxon>Sordariomycetes</taxon>
        <taxon>Sordariomycetidae</taxon>
        <taxon>Thyridiales</taxon>
        <taxon>Thyridiaceae</taxon>
        <taxon>Thyridium</taxon>
    </lineage>
</organism>
<evidence type="ECO:0000256" key="1">
    <source>
        <dbReference type="SAM" id="SignalP"/>
    </source>
</evidence>
<dbReference type="EMBL" id="SKBQ01000080">
    <property type="protein sequence ID" value="TPX08148.1"/>
    <property type="molecule type" value="Genomic_DNA"/>
</dbReference>
<reference evidence="2 3" key="1">
    <citation type="submission" date="2019-06" db="EMBL/GenBank/DDBJ databases">
        <title>Draft genome sequence of the filamentous fungus Phialemoniopsis curvata isolated from diesel fuel.</title>
        <authorList>
            <person name="Varaljay V.A."/>
            <person name="Lyon W.J."/>
            <person name="Crouch A.L."/>
            <person name="Drake C.E."/>
            <person name="Hollomon J.M."/>
            <person name="Nadeau L.J."/>
            <person name="Nunn H.S."/>
            <person name="Stevenson B.S."/>
            <person name="Bojanowski C.L."/>
            <person name="Crookes-Goodson W.J."/>
        </authorList>
    </citation>
    <scope>NUCLEOTIDE SEQUENCE [LARGE SCALE GENOMIC DNA]</scope>
    <source>
        <strain evidence="2 3">D216</strain>
    </source>
</reference>
<keyword evidence="3" id="KW-1185">Reference proteome</keyword>
<dbReference type="RefSeq" id="XP_030989859.1">
    <property type="nucleotide sequence ID" value="XM_031132809.1"/>
</dbReference>
<comment type="caution">
    <text evidence="2">The sequence shown here is derived from an EMBL/GenBank/DDBJ whole genome shotgun (WGS) entry which is preliminary data.</text>
</comment>
<dbReference type="Proteomes" id="UP000319257">
    <property type="component" value="Unassembled WGS sequence"/>
</dbReference>
<feature type="chain" id="PRO_5021418399" evidence="1">
    <location>
        <begin position="19"/>
        <end position="208"/>
    </location>
</feature>
<feature type="signal peptide" evidence="1">
    <location>
        <begin position="1"/>
        <end position="18"/>
    </location>
</feature>
<keyword evidence="1" id="KW-0732">Signal</keyword>
<evidence type="ECO:0000313" key="2">
    <source>
        <dbReference type="EMBL" id="TPX08148.1"/>
    </source>
</evidence>
<protein>
    <submittedName>
        <fullName evidence="2">Uncharacterized protein</fullName>
    </submittedName>
</protein>
<dbReference type="GeneID" id="41977662"/>
<dbReference type="AlphaFoldDB" id="A0A507ATF0"/>
<dbReference type="OrthoDB" id="4789881at2759"/>
<dbReference type="InParanoid" id="A0A507ATF0"/>
<evidence type="ECO:0000313" key="3">
    <source>
        <dbReference type="Proteomes" id="UP000319257"/>
    </source>
</evidence>
<accession>A0A507ATF0</accession>
<sequence>MIAIKFLALVALGASVTATPVASAPDAATTDWTALPIPDDWIDWTGVDKAAMKNPANWNSSASSDKVEAAPGKELIVQSGPCSQGTCPDFHAAFDLVYTFTAVPVPGDPPLTIFSSDSDIRVNDCDKCLRHKVGSSLGNSVPGGCYNFKTCGRDQVICVDPDKYRAHRIWKDNGHKTCYNMKVDRLGDCGFIKTRIVIHPTGETACTW</sequence>
<gene>
    <name evidence="2" type="ORF">E0L32_010215</name>
</gene>
<proteinExistence type="predicted"/>
<name>A0A507ATF0_9PEZI</name>